<evidence type="ECO:0000313" key="4">
    <source>
        <dbReference type="Proteomes" id="UP000025171"/>
    </source>
</evidence>
<dbReference type="Proteomes" id="UP000025171">
    <property type="component" value="Unassembled WGS sequence"/>
</dbReference>
<dbReference type="AlphaFoldDB" id="A0A059FCK0"/>
<keyword evidence="2" id="KW-0732">Signal</keyword>
<comment type="caution">
    <text evidence="3">The sequence shown here is derived from an EMBL/GenBank/DDBJ whole genome shotgun (WGS) entry which is preliminary data.</text>
</comment>
<feature type="signal peptide" evidence="2">
    <location>
        <begin position="1"/>
        <end position="22"/>
    </location>
</feature>
<organism evidence="3 4">
    <name type="scientific">Hyphomonas johnsonii MHS-2</name>
    <dbReference type="NCBI Taxonomy" id="1280950"/>
    <lineage>
        <taxon>Bacteria</taxon>
        <taxon>Pseudomonadati</taxon>
        <taxon>Pseudomonadota</taxon>
        <taxon>Alphaproteobacteria</taxon>
        <taxon>Hyphomonadales</taxon>
        <taxon>Hyphomonadaceae</taxon>
        <taxon>Hyphomonas</taxon>
    </lineage>
</organism>
<evidence type="ECO:0000256" key="1">
    <source>
        <dbReference type="SAM" id="Coils"/>
    </source>
</evidence>
<gene>
    <name evidence="3" type="ORF">HJO_15708</name>
</gene>
<name>A0A059FCK0_9PROT</name>
<evidence type="ECO:0008006" key="5">
    <source>
        <dbReference type="Google" id="ProtNLM"/>
    </source>
</evidence>
<dbReference type="RefSeq" id="WP_035618868.1">
    <property type="nucleotide sequence ID" value="NZ_ARYK01000010.1"/>
</dbReference>
<dbReference type="EMBL" id="ARYK01000010">
    <property type="protein sequence ID" value="KCZ88322.1"/>
    <property type="molecule type" value="Genomic_DNA"/>
</dbReference>
<accession>A0A059FCK0</accession>
<proteinExistence type="predicted"/>
<keyword evidence="1" id="KW-0175">Coiled coil</keyword>
<keyword evidence="4" id="KW-1185">Reference proteome</keyword>
<protein>
    <recommendedName>
        <fullName evidence="5">Lipoprotein</fullName>
    </recommendedName>
</protein>
<dbReference type="OrthoDB" id="7681356at2"/>
<sequence length="661" mass="71960">MTRFALLVAVFCLFAAGGPAEAERSEKHAKVPRNLEVAPPGECESHHDALGCKSQRLKSAVERFCCRITDNPGIGDTTSFTKRVFRDRKTGELVYGVSYVTKNTSKRFETSWLIEPEWADLGMTTADVAYGRLSGSQDAYMIDTLAGKTTLIGRGNVGFALRLVVTEVPNIPYLYDKAADGTISVRMLDEANRPGAVSIDRVIADAQLPKGRASVEIMDDGSLLVHRLDANGKIFDQVFDATGATALTPPMKPLIMAAYGLNRNYMLFEIDHARRLFWPVRGADVIAKPDSLIGIRPLAGTLTSKIEPLPAAQLAQLYQPETPDPSPYAADLPICVYGRPSCDLLYKFVAVWETDDQQVAMALVSESGNKDVLGERSRVIPTFLEIATTSNAADFKSIHDLNVPDPKHHITFRSYAAVEPIVATRTDGTFEVYRYKVGGRYGLFETVTPAPEASEAAAMAWWEADLAAQRARSDKINADYQAFKDKQARDRQASLAKLAADSAARQAQARIEYDQALAAGNYALAMQTARRQLTQRDVYQTVMRSIAAGPGAGVGLADIEIARQFATAEETAVLDAHARLIDYRANVERAEAAKRNIAQNMLNAAAKYQGKPVTIPSGSQGYSSAASTANSALADAQFESRMNYLEGKTGQYMCGSSSFCD</sequence>
<feature type="chain" id="PRO_5001577959" description="Lipoprotein" evidence="2">
    <location>
        <begin position="23"/>
        <end position="661"/>
    </location>
</feature>
<feature type="coiled-coil region" evidence="1">
    <location>
        <begin position="580"/>
        <end position="607"/>
    </location>
</feature>
<reference evidence="3 4" key="1">
    <citation type="journal article" date="2014" name="Antonie Van Leeuwenhoek">
        <title>Hyphomonas beringensis sp. nov. and Hyphomonas chukchiensis sp. nov., isolated from surface seawater of the Bering Sea and Chukchi Sea.</title>
        <authorList>
            <person name="Li C."/>
            <person name="Lai Q."/>
            <person name="Li G."/>
            <person name="Dong C."/>
            <person name="Wang J."/>
            <person name="Liao Y."/>
            <person name="Shao Z."/>
        </authorList>
    </citation>
    <scope>NUCLEOTIDE SEQUENCE [LARGE SCALE GENOMIC DNA]</scope>
    <source>
        <strain evidence="3 4">MHS-2</strain>
    </source>
</reference>
<evidence type="ECO:0000313" key="3">
    <source>
        <dbReference type="EMBL" id="KCZ88322.1"/>
    </source>
</evidence>
<evidence type="ECO:0000256" key="2">
    <source>
        <dbReference type="SAM" id="SignalP"/>
    </source>
</evidence>
<dbReference type="PATRIC" id="fig|1280950.3.peg.3154"/>